<feature type="coiled-coil region" evidence="1">
    <location>
        <begin position="105"/>
        <end position="150"/>
    </location>
</feature>
<comment type="caution">
    <text evidence="2">The sequence shown here is derived from an EMBL/GenBank/DDBJ whole genome shotgun (WGS) entry which is preliminary data.</text>
</comment>
<dbReference type="EMBL" id="CAJSTJ010000121">
    <property type="protein sequence ID" value="CAG7557967.1"/>
    <property type="molecule type" value="Genomic_DNA"/>
</dbReference>
<evidence type="ECO:0000313" key="3">
    <source>
        <dbReference type="Proteomes" id="UP000693738"/>
    </source>
</evidence>
<reference evidence="2" key="1">
    <citation type="submission" date="2021-05" db="EMBL/GenBank/DDBJ databases">
        <authorList>
            <person name="Khan N."/>
        </authorList>
    </citation>
    <scope>NUCLEOTIDE SEQUENCE</scope>
</reference>
<gene>
    <name evidence="2" type="ORF">FEQUK3_LOCUS3668</name>
</gene>
<evidence type="ECO:0000313" key="2">
    <source>
        <dbReference type="EMBL" id="CAG7557967.1"/>
    </source>
</evidence>
<accession>A0A8J2IK83</accession>
<protein>
    <submittedName>
        <fullName evidence="2">Uncharacterized protein</fullName>
    </submittedName>
</protein>
<keyword evidence="1" id="KW-0175">Coiled coil</keyword>
<sequence length="168" mass="19087">MPFTSLKTPFKKNGLDLVARSREAYHTASTLAESVEATMETRQTVESTDLASHKADVDALMAWVIEQKPSFVRMLKDLGDELPPKITAALERLHLDSPDSHPLHEAEQKNKIQSLEADVRAEVERKRLAMREAESVRQAQAEELVQVKETSRKHREQVIELLDELSDF</sequence>
<dbReference type="Proteomes" id="UP000693738">
    <property type="component" value="Unassembled WGS sequence"/>
</dbReference>
<dbReference type="AlphaFoldDB" id="A0A8J2IK83"/>
<organism evidence="2 3">
    <name type="scientific">Fusarium equiseti</name>
    <name type="common">Fusarium scirpi</name>
    <dbReference type="NCBI Taxonomy" id="61235"/>
    <lineage>
        <taxon>Eukaryota</taxon>
        <taxon>Fungi</taxon>
        <taxon>Dikarya</taxon>
        <taxon>Ascomycota</taxon>
        <taxon>Pezizomycotina</taxon>
        <taxon>Sordariomycetes</taxon>
        <taxon>Hypocreomycetidae</taxon>
        <taxon>Hypocreales</taxon>
        <taxon>Nectriaceae</taxon>
        <taxon>Fusarium</taxon>
        <taxon>Fusarium incarnatum-equiseti species complex</taxon>
    </lineage>
</organism>
<proteinExistence type="predicted"/>
<name>A0A8J2IK83_FUSEQ</name>
<evidence type="ECO:0000256" key="1">
    <source>
        <dbReference type="SAM" id="Coils"/>
    </source>
</evidence>